<feature type="transmembrane region" description="Helical" evidence="1">
    <location>
        <begin position="321"/>
        <end position="340"/>
    </location>
</feature>
<name>A0ABT4A8E4_9BACT</name>
<keyword evidence="1" id="KW-0472">Membrane</keyword>
<feature type="transmembrane region" description="Helical" evidence="1">
    <location>
        <begin position="145"/>
        <end position="166"/>
    </location>
</feature>
<gene>
    <name evidence="2" type="ORF">OV287_26005</name>
</gene>
<accession>A0ABT4A8E4</accession>
<evidence type="ECO:0000313" key="2">
    <source>
        <dbReference type="EMBL" id="MCY1077930.1"/>
    </source>
</evidence>
<dbReference type="Proteomes" id="UP001207654">
    <property type="component" value="Unassembled WGS sequence"/>
</dbReference>
<proteinExistence type="predicted"/>
<feature type="transmembrane region" description="Helical" evidence="1">
    <location>
        <begin position="186"/>
        <end position="204"/>
    </location>
</feature>
<protein>
    <submittedName>
        <fullName evidence="2">Uncharacterized protein</fullName>
    </submittedName>
</protein>
<dbReference type="EMBL" id="JAPNKA010000001">
    <property type="protein sequence ID" value="MCY1077930.1"/>
    <property type="molecule type" value="Genomic_DNA"/>
</dbReference>
<keyword evidence="1" id="KW-0812">Transmembrane</keyword>
<sequence length="405" mass="44707">MLLLVRSHERLARAHLWAEDGSLFLREALERGAAPILEPYAGYLHVLPRILAVLFAQLPLEFFAVTVTTFTLVAYAAMAALFSRRCHRGLVPHDAARILTSAALCFAPGMWEVTGNLANLHSIAFYAAAFIALQDLDRPLGAAELLFIAVVGSTAGELVILAPAFAGRALLRHRAGAQFRYVWPEWAAAALTLGWAAVNVLAFREAVSSFPQTDPVRWFEVAQGTFHTLNTRYLLHPVLGDSLTRSYFRRPLLVELLCAVALLGVLGRGLMRLPSQRRQVLLLVASCVFGLVALTWMVRPWSVREPPFGPVLTTDVFQGRYWFYCAPVAVVLWVAATAALHRWAPRVLCIAIIGLAFPRWELGPFGPEQDWPASARRIQAARGHPGAADRIPINPEGWNISLDSR</sequence>
<feature type="transmembrane region" description="Helical" evidence="1">
    <location>
        <begin position="247"/>
        <end position="268"/>
    </location>
</feature>
<comment type="caution">
    <text evidence="2">The sequence shown here is derived from an EMBL/GenBank/DDBJ whole genome shotgun (WGS) entry which is preliminary data.</text>
</comment>
<feature type="transmembrane region" description="Helical" evidence="1">
    <location>
        <begin position="62"/>
        <end position="82"/>
    </location>
</feature>
<feature type="transmembrane region" description="Helical" evidence="1">
    <location>
        <begin position="280"/>
        <end position="301"/>
    </location>
</feature>
<keyword evidence="1" id="KW-1133">Transmembrane helix</keyword>
<organism evidence="2 3">
    <name type="scientific">Archangium lansingense</name>
    <dbReference type="NCBI Taxonomy" id="2995310"/>
    <lineage>
        <taxon>Bacteria</taxon>
        <taxon>Pseudomonadati</taxon>
        <taxon>Myxococcota</taxon>
        <taxon>Myxococcia</taxon>
        <taxon>Myxococcales</taxon>
        <taxon>Cystobacterineae</taxon>
        <taxon>Archangiaceae</taxon>
        <taxon>Archangium</taxon>
    </lineage>
</organism>
<dbReference type="RefSeq" id="WP_267536734.1">
    <property type="nucleotide sequence ID" value="NZ_JAPNKA010000001.1"/>
</dbReference>
<reference evidence="2 3" key="1">
    <citation type="submission" date="2022-11" db="EMBL/GenBank/DDBJ databases">
        <title>Minimal conservation of predation-associated metabolite biosynthetic gene clusters underscores biosynthetic potential of Myxococcota including descriptions for ten novel species: Archangium lansinium sp. nov., Myxococcus landrumus sp. nov., Nannocystis bai.</title>
        <authorList>
            <person name="Ahearne A."/>
            <person name="Stevens C."/>
            <person name="Phillips K."/>
        </authorList>
    </citation>
    <scope>NUCLEOTIDE SEQUENCE [LARGE SCALE GENOMIC DNA]</scope>
    <source>
        <strain evidence="2 3">MIWBW</strain>
    </source>
</reference>
<keyword evidence="3" id="KW-1185">Reference proteome</keyword>
<evidence type="ECO:0000256" key="1">
    <source>
        <dbReference type="SAM" id="Phobius"/>
    </source>
</evidence>
<evidence type="ECO:0000313" key="3">
    <source>
        <dbReference type="Proteomes" id="UP001207654"/>
    </source>
</evidence>